<reference evidence="2" key="1">
    <citation type="journal article" date="2023" name="Genome Biol. Evol.">
        <title>First Whole Genome Sequence and Flow Cytometry Genome Size Data for the Lichen-Forming Fungus Ramalina farinacea (Ascomycota).</title>
        <authorList>
            <person name="Llewellyn T."/>
            <person name="Mian S."/>
            <person name="Hill R."/>
            <person name="Leitch I.J."/>
            <person name="Gaya E."/>
        </authorList>
    </citation>
    <scope>NUCLEOTIDE SEQUENCE</scope>
    <source>
        <strain evidence="2">LIQ254RAFAR</strain>
    </source>
</reference>
<dbReference type="PANTHER" id="PTHR42749">
    <property type="entry name" value="CELL SHAPE-DETERMINING PROTEIN MREB"/>
    <property type="match status" value="1"/>
</dbReference>
<feature type="region of interest" description="Disordered" evidence="1">
    <location>
        <begin position="319"/>
        <end position="339"/>
    </location>
</feature>
<keyword evidence="3" id="KW-1185">Reference proteome</keyword>
<evidence type="ECO:0000313" key="3">
    <source>
        <dbReference type="Proteomes" id="UP001161017"/>
    </source>
</evidence>
<evidence type="ECO:0000256" key="1">
    <source>
        <dbReference type="SAM" id="MobiDB-lite"/>
    </source>
</evidence>
<proteinExistence type="predicted"/>
<comment type="caution">
    <text evidence="2">The sequence shown here is derived from an EMBL/GenBank/DDBJ whole genome shotgun (WGS) entry which is preliminary data.</text>
</comment>
<gene>
    <name evidence="2" type="ORF">OHK93_002451</name>
</gene>
<organism evidence="2 3">
    <name type="scientific">Ramalina farinacea</name>
    <dbReference type="NCBI Taxonomy" id="258253"/>
    <lineage>
        <taxon>Eukaryota</taxon>
        <taxon>Fungi</taxon>
        <taxon>Dikarya</taxon>
        <taxon>Ascomycota</taxon>
        <taxon>Pezizomycotina</taxon>
        <taxon>Lecanoromycetes</taxon>
        <taxon>OSLEUM clade</taxon>
        <taxon>Lecanoromycetidae</taxon>
        <taxon>Lecanorales</taxon>
        <taxon>Lecanorineae</taxon>
        <taxon>Ramalinaceae</taxon>
        <taxon>Ramalina</taxon>
    </lineage>
</organism>
<dbReference type="Proteomes" id="UP001161017">
    <property type="component" value="Unassembled WGS sequence"/>
</dbReference>
<accession>A0AA43QUQ3</accession>
<dbReference type="EMBL" id="JAPUFD010000014">
    <property type="protein sequence ID" value="MDI1491243.1"/>
    <property type="molecule type" value="Genomic_DNA"/>
</dbReference>
<sequence>MEESGDGPQHRARIGLTEAEAAAVYASRQNFDKNDIVLVCDAGGGTTDVNVLKLASSKGQATQLQQLGWVEEINIEGGKMIMKCEEIKKLFDTQVDGMLDLVDEHQLAVVHGLVIDRTQLISRGSTVFNERCCRMSYGVRCRQAYDPKNRKHIGKPVSKDPRDGKRYVENAIDWFVKQVSSLVGLFWWCYLLIYGIAQGELVPSDGISKPYWLKIKPGEETNPWKTHIVTSSAPGDQLPTSMAEDGVNVVCGVESNLKNKIVDMKLKNGHWYSVGQPYLRVKFCVKVILGAADLKFQLQSNDQKVLSHDHDAIQVTWEAPEHSSSENCDEIGDSYKGLR</sequence>
<dbReference type="PANTHER" id="PTHR42749:SF1">
    <property type="entry name" value="CELL SHAPE-DETERMINING PROTEIN MREB"/>
    <property type="match status" value="1"/>
</dbReference>
<name>A0AA43QUQ3_9LECA</name>
<dbReference type="AlphaFoldDB" id="A0AA43QUQ3"/>
<evidence type="ECO:0000313" key="2">
    <source>
        <dbReference type="EMBL" id="MDI1491243.1"/>
    </source>
</evidence>
<protein>
    <submittedName>
        <fullName evidence="2">Uncharacterized protein</fullName>
    </submittedName>
</protein>